<comment type="function">
    <text evidence="2">Hydrolyzes RNA 2',3'-cyclic phosphodiester to an RNA 2'-phosphomonoester.</text>
</comment>
<comment type="similarity">
    <text evidence="2">Belongs to the 2H phosphoesterase superfamily. ThpR family.</text>
</comment>
<dbReference type="EMBL" id="DVLP01000426">
    <property type="protein sequence ID" value="HIT76847.1"/>
    <property type="molecule type" value="Genomic_DNA"/>
</dbReference>
<dbReference type="GO" id="GO:0008664">
    <property type="term" value="F:RNA 2',3'-cyclic 3'-phosphodiesterase activity"/>
    <property type="evidence" value="ECO:0007669"/>
    <property type="project" value="UniProtKB-EC"/>
</dbReference>
<feature type="short sequence motif" description="HXTX 2" evidence="2">
    <location>
        <begin position="135"/>
        <end position="138"/>
    </location>
</feature>
<dbReference type="HAMAP" id="MF_01940">
    <property type="entry name" value="RNA_CPDase"/>
    <property type="match status" value="1"/>
</dbReference>
<dbReference type="InterPro" id="IPR004175">
    <property type="entry name" value="RNA_CPDase"/>
</dbReference>
<dbReference type="GO" id="GO:0004113">
    <property type="term" value="F:2',3'-cyclic-nucleotide 3'-phosphodiesterase activity"/>
    <property type="evidence" value="ECO:0007669"/>
    <property type="project" value="InterPro"/>
</dbReference>
<reference evidence="4" key="1">
    <citation type="submission" date="2020-10" db="EMBL/GenBank/DDBJ databases">
        <authorList>
            <person name="Gilroy R."/>
        </authorList>
    </citation>
    <scope>NUCLEOTIDE SEQUENCE</scope>
    <source>
        <strain evidence="4">ChiGjej1B1-24693</strain>
    </source>
</reference>
<dbReference type="Proteomes" id="UP000886842">
    <property type="component" value="Unassembled WGS sequence"/>
</dbReference>
<dbReference type="SUPFAM" id="SSF55144">
    <property type="entry name" value="LigT-like"/>
    <property type="match status" value="1"/>
</dbReference>
<dbReference type="AlphaFoldDB" id="A0A9D1KPH5"/>
<comment type="catalytic activity">
    <reaction evidence="2">
        <text>a 3'-end 2',3'-cyclophospho-ribonucleotide-RNA + H2O = a 3'-end 2'-phospho-ribonucleotide-RNA + H(+)</text>
        <dbReference type="Rhea" id="RHEA:11828"/>
        <dbReference type="Rhea" id="RHEA-COMP:10464"/>
        <dbReference type="Rhea" id="RHEA-COMP:17353"/>
        <dbReference type="ChEBI" id="CHEBI:15377"/>
        <dbReference type="ChEBI" id="CHEBI:15378"/>
        <dbReference type="ChEBI" id="CHEBI:83064"/>
        <dbReference type="ChEBI" id="CHEBI:173113"/>
        <dbReference type="EC" id="3.1.4.58"/>
    </reaction>
</comment>
<dbReference type="PANTHER" id="PTHR35561">
    <property type="entry name" value="RNA 2',3'-CYCLIC PHOSPHODIESTERASE"/>
    <property type="match status" value="1"/>
</dbReference>
<accession>A0A9D1KPH5</accession>
<comment type="caution">
    <text evidence="4">The sequence shown here is derived from an EMBL/GenBank/DDBJ whole genome shotgun (WGS) entry which is preliminary data.</text>
</comment>
<evidence type="ECO:0000313" key="5">
    <source>
        <dbReference type="Proteomes" id="UP000886842"/>
    </source>
</evidence>
<evidence type="ECO:0000259" key="3">
    <source>
        <dbReference type="Pfam" id="PF02834"/>
    </source>
</evidence>
<sequence length="199" mass="22728">MRVFVALGLPGHLRDQLEEFVESRRDSDRHPLHRTERSAEWSWTIPEQWHLTLAFAGEVSQHQLERWEDHLADLAERTDPLELRIRGAGAFPHPDAAKVLWAGVEGPLLDELAARVRTAASRAGVRIDGQRFVPHLTMARSRRGVSALRWVRVFDTVELGPWPVEQIDLVESQWAGPRHRAVHHVVSRHRLGAGRHHQG</sequence>
<feature type="active site" description="Proton donor" evidence="2">
    <location>
        <position position="50"/>
    </location>
</feature>
<feature type="short sequence motif" description="HXTX 1" evidence="2">
    <location>
        <begin position="50"/>
        <end position="53"/>
    </location>
</feature>
<dbReference type="NCBIfam" id="TIGR02258">
    <property type="entry name" value="2_5_ligase"/>
    <property type="match status" value="1"/>
</dbReference>
<keyword evidence="1 2" id="KW-0378">Hydrolase</keyword>
<dbReference type="InterPro" id="IPR009097">
    <property type="entry name" value="Cyclic_Pdiesterase"/>
</dbReference>
<evidence type="ECO:0000256" key="2">
    <source>
        <dbReference type="HAMAP-Rule" id="MF_01940"/>
    </source>
</evidence>
<feature type="domain" description="Phosphoesterase HXTX" evidence="3">
    <location>
        <begin position="109"/>
        <end position="172"/>
    </location>
</feature>
<dbReference type="InterPro" id="IPR014051">
    <property type="entry name" value="Phosphoesterase_HXTX"/>
</dbReference>
<feature type="active site" description="Proton acceptor" evidence="2">
    <location>
        <position position="135"/>
    </location>
</feature>
<organism evidence="4 5">
    <name type="scientific">Candidatus Avipropionibacterium avicola</name>
    <dbReference type="NCBI Taxonomy" id="2840701"/>
    <lineage>
        <taxon>Bacteria</taxon>
        <taxon>Bacillati</taxon>
        <taxon>Actinomycetota</taxon>
        <taxon>Actinomycetes</taxon>
        <taxon>Propionibacteriales</taxon>
        <taxon>Propionibacteriaceae</taxon>
        <taxon>Propionibacteriaceae incertae sedis</taxon>
        <taxon>Candidatus Avipropionibacterium</taxon>
    </lineage>
</organism>
<feature type="domain" description="Phosphoesterase HXTX" evidence="3">
    <location>
        <begin position="32"/>
        <end position="101"/>
    </location>
</feature>
<dbReference type="Gene3D" id="3.90.1140.10">
    <property type="entry name" value="Cyclic phosphodiesterase"/>
    <property type="match status" value="1"/>
</dbReference>
<dbReference type="EC" id="3.1.4.58" evidence="2"/>
<evidence type="ECO:0000256" key="1">
    <source>
        <dbReference type="ARBA" id="ARBA00022801"/>
    </source>
</evidence>
<name>A0A9D1KPH5_9ACTN</name>
<gene>
    <name evidence="4" type="primary">thpR</name>
    <name evidence="4" type="ORF">IAA98_14805</name>
</gene>
<dbReference type="Pfam" id="PF02834">
    <property type="entry name" value="LigT_PEase"/>
    <property type="match status" value="2"/>
</dbReference>
<proteinExistence type="inferred from homology"/>
<protein>
    <recommendedName>
        <fullName evidence="2">RNA 2',3'-cyclic phosphodiesterase</fullName>
        <shortName evidence="2">RNA 2',3'-CPDase</shortName>
        <ecNumber evidence="2">3.1.4.58</ecNumber>
    </recommendedName>
</protein>
<evidence type="ECO:0000313" key="4">
    <source>
        <dbReference type="EMBL" id="HIT76847.1"/>
    </source>
</evidence>
<dbReference type="PANTHER" id="PTHR35561:SF1">
    <property type="entry name" value="RNA 2',3'-CYCLIC PHOSPHODIESTERASE"/>
    <property type="match status" value="1"/>
</dbReference>
<reference evidence="4" key="2">
    <citation type="journal article" date="2021" name="PeerJ">
        <title>Extensive microbial diversity within the chicken gut microbiome revealed by metagenomics and culture.</title>
        <authorList>
            <person name="Gilroy R."/>
            <person name="Ravi A."/>
            <person name="Getino M."/>
            <person name="Pursley I."/>
            <person name="Horton D.L."/>
            <person name="Alikhan N.F."/>
            <person name="Baker D."/>
            <person name="Gharbi K."/>
            <person name="Hall N."/>
            <person name="Watson M."/>
            <person name="Adriaenssens E.M."/>
            <person name="Foster-Nyarko E."/>
            <person name="Jarju S."/>
            <person name="Secka A."/>
            <person name="Antonio M."/>
            <person name="Oren A."/>
            <person name="Chaudhuri R.R."/>
            <person name="La Ragione R."/>
            <person name="Hildebrand F."/>
            <person name="Pallen M.J."/>
        </authorList>
    </citation>
    <scope>NUCLEOTIDE SEQUENCE</scope>
    <source>
        <strain evidence="4">ChiGjej1B1-24693</strain>
    </source>
</reference>